<dbReference type="PANTHER" id="PTHR43201:SF32">
    <property type="entry name" value="2-SUCCINYLBENZOATE--COA LIGASE, CHLOROPLASTIC_PEROXISOMAL"/>
    <property type="match status" value="1"/>
</dbReference>
<dbReference type="KEGG" id="sgj:IAG43_13120"/>
<dbReference type="PROSITE" id="PS00455">
    <property type="entry name" value="AMP_BINDING"/>
    <property type="match status" value="1"/>
</dbReference>
<evidence type="ECO:0000259" key="2">
    <source>
        <dbReference type="Pfam" id="PF00501"/>
    </source>
</evidence>
<proteinExistence type="predicted"/>
<dbReference type="Proteomes" id="UP000516230">
    <property type="component" value="Chromosome"/>
</dbReference>
<dbReference type="InterPro" id="IPR020845">
    <property type="entry name" value="AMP-binding_CS"/>
</dbReference>
<dbReference type="Pfam" id="PF00501">
    <property type="entry name" value="AMP-binding"/>
    <property type="match status" value="1"/>
</dbReference>
<keyword evidence="4" id="KW-0436">Ligase</keyword>
<sequence>MRPSCEGPLNSVARQGGISRENSAFAHAHDGGRCSGGRGVDARRLRRAAAPGRTGRSGRGVAVCPARTGEGRLARALRGRIASPGQRAASGGPHERAGAGAGAGRGAGVPHADTSDPAVARLTAPGAPFAVVRGEGGALEYASGPRTLREFAETTWAFGERPFLVAEDGTLTYGGFFAAASALACRFTGEYGLVPGDRAAIAMRNHPEWQIAFWAAQLAGLVAVPLNAWWTEGELAYALDDCTPRLLLVDGERLPRVDGWRRRAGARCVVFRGEPSPFPRTDGVERYEDFPPADPYAAPPAVDVAPEADATIFYTSGTTGRPKGAVATQLAQAGATVHPRFHATAAALARGAVPGQGPAPVTLMTFPFFHVAAFTTLYSVMGVGGTLVLMRRWDAERALALVEEHGVTHYSGVPATAVQLLDAARRTGGGLRTLTHLSTGGAAPPPGLADRVTAEYGSRIEPRNGYGLTETSGGVLAASGETYRSDPGGVGRPAPAVETRVAGPSGEALPDGEVGELWIRGQGVVRGYWRDPAASAAAFHEGWFRTGDLATARDGRISVVDRLTDMIVRGGENVYCVEVEAALHGHPDVDDCAVLGVPHPELGEEVAAVVRLRPGASAGARELREHVGGLLAAYKVPARLVLRDAPLPRNATGKILKRELRAEAVGGA</sequence>
<dbReference type="InterPro" id="IPR045851">
    <property type="entry name" value="AMP-bd_C_sf"/>
</dbReference>
<dbReference type="GO" id="GO:0031956">
    <property type="term" value="F:medium-chain fatty acid-CoA ligase activity"/>
    <property type="evidence" value="ECO:0007669"/>
    <property type="project" value="TreeGrafter"/>
</dbReference>
<reference evidence="4 5" key="1">
    <citation type="submission" date="2020-08" db="EMBL/GenBank/DDBJ databases">
        <title>A novel species.</title>
        <authorList>
            <person name="Gao J."/>
        </authorList>
    </citation>
    <scope>NUCLEOTIDE SEQUENCE [LARGE SCALE GENOMIC DNA]</scope>
    <source>
        <strain evidence="4 5">CRPJ-33</strain>
    </source>
</reference>
<dbReference type="AlphaFoldDB" id="A0A7H0HTB3"/>
<evidence type="ECO:0000313" key="5">
    <source>
        <dbReference type="Proteomes" id="UP000516230"/>
    </source>
</evidence>
<dbReference type="SUPFAM" id="SSF56801">
    <property type="entry name" value="Acetyl-CoA synthetase-like"/>
    <property type="match status" value="1"/>
</dbReference>
<keyword evidence="5" id="KW-1185">Reference proteome</keyword>
<dbReference type="Gene3D" id="3.40.50.980">
    <property type="match status" value="2"/>
</dbReference>
<protein>
    <submittedName>
        <fullName evidence="4">Acyl--CoA ligase</fullName>
    </submittedName>
</protein>
<evidence type="ECO:0000313" key="4">
    <source>
        <dbReference type="EMBL" id="QNP63779.1"/>
    </source>
</evidence>
<feature type="domain" description="AMP-binding enzyme C-terminal" evidence="3">
    <location>
        <begin position="578"/>
        <end position="654"/>
    </location>
</feature>
<feature type="region of interest" description="Disordered" evidence="1">
    <location>
        <begin position="478"/>
        <end position="508"/>
    </location>
</feature>
<name>A0A7H0HTB3_9ACTN</name>
<dbReference type="EMBL" id="CP060825">
    <property type="protein sequence ID" value="QNP63779.1"/>
    <property type="molecule type" value="Genomic_DNA"/>
</dbReference>
<evidence type="ECO:0000256" key="1">
    <source>
        <dbReference type="SAM" id="MobiDB-lite"/>
    </source>
</evidence>
<dbReference type="GO" id="GO:0006631">
    <property type="term" value="P:fatty acid metabolic process"/>
    <property type="evidence" value="ECO:0007669"/>
    <property type="project" value="TreeGrafter"/>
</dbReference>
<dbReference type="PANTHER" id="PTHR43201">
    <property type="entry name" value="ACYL-COA SYNTHETASE"/>
    <property type="match status" value="1"/>
</dbReference>
<feature type="region of interest" description="Disordered" evidence="1">
    <location>
        <begin position="81"/>
        <end position="119"/>
    </location>
</feature>
<dbReference type="Gene3D" id="3.30.300.30">
    <property type="match status" value="1"/>
</dbReference>
<dbReference type="Gene3D" id="2.30.38.10">
    <property type="entry name" value="Luciferase, Domain 3"/>
    <property type="match status" value="1"/>
</dbReference>
<organism evidence="4 5">
    <name type="scientific">Streptomyces genisteinicus</name>
    <dbReference type="NCBI Taxonomy" id="2768068"/>
    <lineage>
        <taxon>Bacteria</taxon>
        <taxon>Bacillati</taxon>
        <taxon>Actinomycetota</taxon>
        <taxon>Actinomycetes</taxon>
        <taxon>Kitasatosporales</taxon>
        <taxon>Streptomycetaceae</taxon>
        <taxon>Streptomyces</taxon>
    </lineage>
</organism>
<dbReference type="Pfam" id="PF13193">
    <property type="entry name" value="AMP-binding_C"/>
    <property type="match status" value="1"/>
</dbReference>
<dbReference type="InterPro" id="IPR025110">
    <property type="entry name" value="AMP-bd_C"/>
</dbReference>
<accession>A0A7H0HTB3</accession>
<dbReference type="InterPro" id="IPR000873">
    <property type="entry name" value="AMP-dep_synth/lig_dom"/>
</dbReference>
<evidence type="ECO:0000259" key="3">
    <source>
        <dbReference type="Pfam" id="PF13193"/>
    </source>
</evidence>
<feature type="domain" description="AMP-dependent synthetase/ligase" evidence="2">
    <location>
        <begin position="157"/>
        <end position="529"/>
    </location>
</feature>
<gene>
    <name evidence="4" type="ORF">IAG43_13120</name>
</gene>